<keyword evidence="1" id="KW-1185">Reference proteome</keyword>
<protein>
    <submittedName>
        <fullName evidence="2 3">Kinetochore-associated protein NSL1 homolog isoform X1</fullName>
    </submittedName>
</protein>
<proteinExistence type="predicted"/>
<dbReference type="GO" id="GO:0000444">
    <property type="term" value="C:MIS12/MIND type complex"/>
    <property type="evidence" value="ECO:0007669"/>
    <property type="project" value="TreeGrafter"/>
</dbReference>
<evidence type="ECO:0000313" key="2">
    <source>
        <dbReference type="RefSeq" id="XP_032820144.1"/>
    </source>
</evidence>
<evidence type="ECO:0000313" key="1">
    <source>
        <dbReference type="Proteomes" id="UP001318040"/>
    </source>
</evidence>
<sequence length="256" mass="28449">MESRIPLCSRSAAEVAARRVAAAIDELLARSLSDERRAIASELIVATIVRGLQENVTINGKLWHEIPEVEDPLQDMDMASLDKTRNNYITTVAGKRRRYPKRILNHFVRELKAERECLKLYHPYLPKSLKKECNTVVCGESVDDAKHKELSERVTCLATETSAVMKLLPSMLTKVDNLCKAVESTNGMATGGTNAIVHSPSVEVTPVGEAHAGLQLPGTPLKVSAERHSLLRPRAQPDEQRRVTLRRRLAVDMSPE</sequence>
<dbReference type="InterPro" id="IPR013950">
    <property type="entry name" value="Mis14/Nsl1"/>
</dbReference>
<dbReference type="AlphaFoldDB" id="A0AAJ7X3P5"/>
<organism evidence="1 3">
    <name type="scientific">Petromyzon marinus</name>
    <name type="common">Sea lamprey</name>
    <dbReference type="NCBI Taxonomy" id="7757"/>
    <lineage>
        <taxon>Eukaryota</taxon>
        <taxon>Metazoa</taxon>
        <taxon>Chordata</taxon>
        <taxon>Craniata</taxon>
        <taxon>Vertebrata</taxon>
        <taxon>Cyclostomata</taxon>
        <taxon>Hyperoartia</taxon>
        <taxon>Petromyzontiformes</taxon>
        <taxon>Petromyzontidae</taxon>
        <taxon>Petromyzon</taxon>
    </lineage>
</organism>
<dbReference type="GO" id="GO:0000070">
    <property type="term" value="P:mitotic sister chromatid segregation"/>
    <property type="evidence" value="ECO:0007669"/>
    <property type="project" value="InterPro"/>
</dbReference>
<dbReference type="CTD" id="25936"/>
<dbReference type="Pfam" id="PF08641">
    <property type="entry name" value="Mis14"/>
    <property type="match status" value="1"/>
</dbReference>
<dbReference type="Proteomes" id="UP001318040">
    <property type="component" value="Chromosome 31"/>
</dbReference>
<reference evidence="2 3" key="1">
    <citation type="submission" date="2025-04" db="UniProtKB">
        <authorList>
            <consortium name="RefSeq"/>
        </authorList>
    </citation>
    <scope>IDENTIFICATION</scope>
    <source>
        <tissue evidence="2 3">Sperm</tissue>
    </source>
</reference>
<dbReference type="PANTHER" id="PTHR31749">
    <property type="entry name" value="KINETOCHORE-ASSOCIATED PROTEIN NSL1 HOMOLOG"/>
    <property type="match status" value="1"/>
</dbReference>
<dbReference type="RefSeq" id="XP_032820144.1">
    <property type="nucleotide sequence ID" value="XM_032964253.1"/>
</dbReference>
<gene>
    <name evidence="2 3" type="primary">NSL1</name>
</gene>
<name>A0AAJ7X3P5_PETMA</name>
<dbReference type="KEGG" id="pmrn:116947932"/>
<accession>A0AAJ7X3P5</accession>
<evidence type="ECO:0000313" key="3">
    <source>
        <dbReference type="RefSeq" id="XP_032820146.1"/>
    </source>
</evidence>
<dbReference type="RefSeq" id="XP_032820146.1">
    <property type="nucleotide sequence ID" value="XM_032964255.1"/>
</dbReference>
<dbReference type="PANTHER" id="PTHR31749:SF3">
    <property type="entry name" value="KINETOCHORE-ASSOCIATED PROTEIN NSL1 HOMOLOG"/>
    <property type="match status" value="1"/>
</dbReference>
<dbReference type="GeneID" id="116947932"/>